<protein>
    <recommendedName>
        <fullName evidence="3">C3H1-type domain-containing protein</fullName>
    </recommendedName>
</protein>
<accession>A0AAV0V782</accession>
<dbReference type="PROSITE" id="PS50103">
    <property type="entry name" value="ZF_C3H1"/>
    <property type="match status" value="1"/>
</dbReference>
<dbReference type="AlphaFoldDB" id="A0AAV0V782"/>
<keyword evidence="5" id="KW-1185">Reference proteome</keyword>
<feature type="region of interest" description="Disordered" evidence="2">
    <location>
        <begin position="1"/>
        <end position="52"/>
    </location>
</feature>
<dbReference type="Pfam" id="PF00642">
    <property type="entry name" value="zf-CCCH"/>
    <property type="match status" value="1"/>
</dbReference>
<feature type="compositionally biased region" description="Low complexity" evidence="2">
    <location>
        <begin position="12"/>
        <end position="44"/>
    </location>
</feature>
<evidence type="ECO:0000313" key="5">
    <source>
        <dbReference type="Proteomes" id="UP001162031"/>
    </source>
</evidence>
<dbReference type="Gene3D" id="2.40.50.100">
    <property type="match status" value="1"/>
</dbReference>
<dbReference type="SUPFAM" id="SSF51230">
    <property type="entry name" value="Single hybrid motif"/>
    <property type="match status" value="1"/>
</dbReference>
<gene>
    <name evidence="4" type="ORF">HBR001_LOCUS9062</name>
</gene>
<keyword evidence="1" id="KW-0863">Zinc-finger</keyword>
<feature type="zinc finger region" description="C3H1-type" evidence="1">
    <location>
        <begin position="56"/>
        <end position="83"/>
    </location>
</feature>
<evidence type="ECO:0000259" key="3">
    <source>
        <dbReference type="PROSITE" id="PS50103"/>
    </source>
</evidence>
<keyword evidence="1" id="KW-0479">Metal-binding</keyword>
<dbReference type="SMART" id="SM00356">
    <property type="entry name" value="ZnF_C3H1"/>
    <property type="match status" value="1"/>
</dbReference>
<evidence type="ECO:0000256" key="1">
    <source>
        <dbReference type="PROSITE-ProRule" id="PRU00723"/>
    </source>
</evidence>
<dbReference type="Proteomes" id="UP001162031">
    <property type="component" value="Unassembled WGS sequence"/>
</dbReference>
<name>A0AAV0V782_HYABA</name>
<evidence type="ECO:0000313" key="4">
    <source>
        <dbReference type="EMBL" id="CAI5742599.1"/>
    </source>
</evidence>
<dbReference type="InterPro" id="IPR000571">
    <property type="entry name" value="Znf_CCCH"/>
</dbReference>
<evidence type="ECO:0000256" key="2">
    <source>
        <dbReference type="SAM" id="MobiDB-lite"/>
    </source>
</evidence>
<reference evidence="4" key="1">
    <citation type="submission" date="2022-12" db="EMBL/GenBank/DDBJ databases">
        <authorList>
            <person name="Webb A."/>
        </authorList>
    </citation>
    <scope>NUCLEOTIDE SEQUENCE</scope>
    <source>
        <strain evidence="4">Hp1</strain>
    </source>
</reference>
<dbReference type="EMBL" id="CANTFL010001473">
    <property type="protein sequence ID" value="CAI5742599.1"/>
    <property type="molecule type" value="Genomic_DNA"/>
</dbReference>
<proteinExistence type="predicted"/>
<organism evidence="4 5">
    <name type="scientific">Hyaloperonospora brassicae</name>
    <name type="common">Brassica downy mildew</name>
    <name type="synonym">Peronospora brassicae</name>
    <dbReference type="NCBI Taxonomy" id="162125"/>
    <lineage>
        <taxon>Eukaryota</taxon>
        <taxon>Sar</taxon>
        <taxon>Stramenopiles</taxon>
        <taxon>Oomycota</taxon>
        <taxon>Peronosporomycetes</taxon>
        <taxon>Peronosporales</taxon>
        <taxon>Peronosporaceae</taxon>
        <taxon>Hyaloperonospora</taxon>
    </lineage>
</organism>
<dbReference type="Gene3D" id="4.10.1000.10">
    <property type="entry name" value="Zinc finger, CCCH-type"/>
    <property type="match status" value="1"/>
</dbReference>
<dbReference type="InterPro" id="IPR011053">
    <property type="entry name" value="Single_hybrid_motif"/>
</dbReference>
<dbReference type="InterPro" id="IPR039169">
    <property type="entry name" value="Abitram"/>
</dbReference>
<feature type="region of interest" description="Disordered" evidence="2">
    <location>
        <begin position="287"/>
        <end position="339"/>
    </location>
</feature>
<dbReference type="PANTHER" id="PTHR13651">
    <property type="entry name" value="PROTEIN ABITRAM"/>
    <property type="match status" value="1"/>
</dbReference>
<comment type="caution">
    <text evidence="4">The sequence shown here is derived from an EMBL/GenBank/DDBJ whole genome shotgun (WGS) entry which is preliminary data.</text>
</comment>
<feature type="domain" description="C3H1-type" evidence="3">
    <location>
        <begin position="56"/>
        <end position="83"/>
    </location>
</feature>
<sequence length="339" mass="37102">MALPPPPPPAAPRATATGVEAAPTPTPTTLSSSSFSSSVSPAPVLKKRRVERRERLRKSALCKHFDKPGGCPFSDCKFAHGRVEVNDNSPHSVAAQRRLIREQAVHRAEEQFQTGDHGAVTSKRRGTMIERYYTEMFSCDTMGKPMEDQYVHMHSNRLCVVGVAASHPVMQEEVARVVFPRNVLENHVTGKKKKGGCFLLPDTVVCVLRCKSGREFTLRSCIRGSLIEFNSRLLTEPGLLTAKHQSDGYLIIIQPKKVEVAEIQASLLSKAEYKQFRAISSRANATSDALNEDAARTNGLNEDAATANGLDEGASQPASAEPLQRIEEGPKSKTMPTQE</sequence>
<dbReference type="GO" id="GO:0008270">
    <property type="term" value="F:zinc ion binding"/>
    <property type="evidence" value="ECO:0007669"/>
    <property type="project" value="UniProtKB-KW"/>
</dbReference>
<feature type="compositionally biased region" description="Pro residues" evidence="2">
    <location>
        <begin position="1"/>
        <end position="11"/>
    </location>
</feature>
<keyword evidence="1" id="KW-0862">Zinc</keyword>
<dbReference type="GO" id="GO:0005634">
    <property type="term" value="C:nucleus"/>
    <property type="evidence" value="ECO:0007669"/>
    <property type="project" value="TreeGrafter"/>
</dbReference>
<dbReference type="PANTHER" id="PTHR13651:SF0">
    <property type="entry name" value="PROTEIN ABITRAM"/>
    <property type="match status" value="1"/>
</dbReference>